<dbReference type="EMBL" id="JBHUOK010000033">
    <property type="protein sequence ID" value="MFD2791652.1"/>
    <property type="molecule type" value="Genomic_DNA"/>
</dbReference>
<accession>A0ABW5VIZ4</accession>
<dbReference type="Proteomes" id="UP001597532">
    <property type="component" value="Unassembled WGS sequence"/>
</dbReference>
<dbReference type="InterPro" id="IPR036938">
    <property type="entry name" value="PAP2/HPO_sf"/>
</dbReference>
<dbReference type="Gene3D" id="1.20.144.10">
    <property type="entry name" value="Phosphatidic acid phosphatase type 2/haloperoxidase"/>
    <property type="match status" value="1"/>
</dbReference>
<keyword evidence="1" id="KW-0812">Transmembrane</keyword>
<dbReference type="Pfam" id="PF01569">
    <property type="entry name" value="PAP2"/>
    <property type="match status" value="1"/>
</dbReference>
<comment type="caution">
    <text evidence="3">The sequence shown here is derived from an EMBL/GenBank/DDBJ whole genome shotgun (WGS) entry which is preliminary data.</text>
</comment>
<reference evidence="4" key="1">
    <citation type="journal article" date="2019" name="Int. J. Syst. Evol. Microbiol.">
        <title>The Global Catalogue of Microorganisms (GCM) 10K type strain sequencing project: providing services to taxonomists for standard genome sequencing and annotation.</title>
        <authorList>
            <consortium name="The Broad Institute Genomics Platform"/>
            <consortium name="The Broad Institute Genome Sequencing Center for Infectious Disease"/>
            <person name="Wu L."/>
            <person name="Ma J."/>
        </authorList>
    </citation>
    <scope>NUCLEOTIDE SEQUENCE [LARGE SCALE GENOMIC DNA]</scope>
    <source>
        <strain evidence="4">KCTC 52924</strain>
    </source>
</reference>
<feature type="domain" description="Phosphatidic acid phosphatase type 2/haloperoxidase" evidence="2">
    <location>
        <begin position="61"/>
        <end position="174"/>
    </location>
</feature>
<sequence length="185" mass="21623">MLEKLLQWDRDAFIYLNSLGLEDYDVFWSIATNFSTWIPLFLLFIYLVFKEYTKKEALWVIGTVILTLAVVAMLTGITKEIVARLRPNNTEEINTLIRILKSPTGYSFFSGHASSSFSITTSVFLFLRHRFKWSWLFFIWPITFAVSRIYLGVHYPIDLIVGAAVGVFFAILFYRIYQRKFVVSE</sequence>
<dbReference type="SMART" id="SM00014">
    <property type="entry name" value="acidPPc"/>
    <property type="match status" value="1"/>
</dbReference>
<gene>
    <name evidence="3" type="ORF">ACFS1K_17925</name>
</gene>
<feature type="transmembrane region" description="Helical" evidence="1">
    <location>
        <begin position="134"/>
        <end position="153"/>
    </location>
</feature>
<feature type="transmembrane region" description="Helical" evidence="1">
    <location>
        <begin position="26"/>
        <end position="49"/>
    </location>
</feature>
<dbReference type="PANTHER" id="PTHR14969">
    <property type="entry name" value="SPHINGOSINE-1-PHOSPHATE PHOSPHOHYDROLASE"/>
    <property type="match status" value="1"/>
</dbReference>
<evidence type="ECO:0000256" key="1">
    <source>
        <dbReference type="SAM" id="Phobius"/>
    </source>
</evidence>
<name>A0ABW5VIZ4_9FLAO</name>
<keyword evidence="1" id="KW-1133">Transmembrane helix</keyword>
<dbReference type="RefSeq" id="WP_251809224.1">
    <property type="nucleotide sequence ID" value="NZ_CP166679.1"/>
</dbReference>
<dbReference type="InterPro" id="IPR000326">
    <property type="entry name" value="PAP2/HPO"/>
</dbReference>
<feature type="transmembrane region" description="Helical" evidence="1">
    <location>
        <begin position="159"/>
        <end position="177"/>
    </location>
</feature>
<evidence type="ECO:0000259" key="2">
    <source>
        <dbReference type="SMART" id="SM00014"/>
    </source>
</evidence>
<organism evidence="3 4">
    <name type="scientific">Arenibacter antarcticus</name>
    <dbReference type="NCBI Taxonomy" id="2040469"/>
    <lineage>
        <taxon>Bacteria</taxon>
        <taxon>Pseudomonadati</taxon>
        <taxon>Bacteroidota</taxon>
        <taxon>Flavobacteriia</taxon>
        <taxon>Flavobacteriales</taxon>
        <taxon>Flavobacteriaceae</taxon>
        <taxon>Arenibacter</taxon>
    </lineage>
</organism>
<proteinExistence type="predicted"/>
<evidence type="ECO:0000313" key="4">
    <source>
        <dbReference type="Proteomes" id="UP001597532"/>
    </source>
</evidence>
<feature type="transmembrane region" description="Helical" evidence="1">
    <location>
        <begin position="56"/>
        <end position="77"/>
    </location>
</feature>
<protein>
    <submittedName>
        <fullName evidence="3">Phosphatase PAP2 family protein</fullName>
    </submittedName>
</protein>
<evidence type="ECO:0000313" key="3">
    <source>
        <dbReference type="EMBL" id="MFD2791652.1"/>
    </source>
</evidence>
<keyword evidence="1" id="KW-0472">Membrane</keyword>
<dbReference type="SUPFAM" id="SSF48317">
    <property type="entry name" value="Acid phosphatase/Vanadium-dependent haloperoxidase"/>
    <property type="match status" value="1"/>
</dbReference>
<feature type="transmembrane region" description="Helical" evidence="1">
    <location>
        <begin position="106"/>
        <end position="127"/>
    </location>
</feature>
<dbReference type="PANTHER" id="PTHR14969:SF13">
    <property type="entry name" value="AT30094P"/>
    <property type="match status" value="1"/>
</dbReference>
<keyword evidence="4" id="KW-1185">Reference proteome</keyword>